<dbReference type="AlphaFoldDB" id="A0A3D9XSM5"/>
<evidence type="ECO:0000256" key="1">
    <source>
        <dbReference type="ARBA" id="ARBA00004418"/>
    </source>
</evidence>
<dbReference type="CDD" id="cd13666">
    <property type="entry name" value="PBP2_TRAP_DctP_like_1"/>
    <property type="match status" value="1"/>
</dbReference>
<keyword evidence="4 6" id="KW-0732">Signal</keyword>
<comment type="caution">
    <text evidence="7">The sequence shown here is derived from an EMBL/GenBank/DDBJ whole genome shotgun (WGS) entry which is preliminary data.</text>
</comment>
<evidence type="ECO:0000313" key="8">
    <source>
        <dbReference type="Proteomes" id="UP000256941"/>
    </source>
</evidence>
<dbReference type="GO" id="GO:0055085">
    <property type="term" value="P:transmembrane transport"/>
    <property type="evidence" value="ECO:0007669"/>
    <property type="project" value="InterPro"/>
</dbReference>
<dbReference type="InterPro" id="IPR018389">
    <property type="entry name" value="DctP_fam"/>
</dbReference>
<evidence type="ECO:0000256" key="5">
    <source>
        <dbReference type="ARBA" id="ARBA00022764"/>
    </source>
</evidence>
<dbReference type="PANTHER" id="PTHR33376:SF7">
    <property type="entry name" value="C4-DICARBOXYLATE-BINDING PROTEIN DCTB"/>
    <property type="match status" value="1"/>
</dbReference>
<evidence type="ECO:0000256" key="4">
    <source>
        <dbReference type="ARBA" id="ARBA00022729"/>
    </source>
</evidence>
<dbReference type="PANTHER" id="PTHR33376">
    <property type="match status" value="1"/>
</dbReference>
<sequence length="378" mass="40716">MTLKTPAGLGALICAATLCSLSAARAADYTYSTLLSPDHPQNVFGGPPWADGIREATNGEVDFQIFAGGVLLPGGEVLEGLSQGVADAAFVTAGYIPAQMPLWALIGDMGWIEPDMAIITMAATEFGILDEYGMRDWQDNNVVFGGDLSTGPYVFHCRGEPKTLADFKGLRIRTAGNGWARFAEYIGAVPVNLTFADIYSSLERGALDCAALDEAQIIEASRTGEVVDSIVALPMGPFFSQATWAFNEQFWSGLTAAQREAIFDQNAHIIAKYLVGMGETIQRNYDGGRDRGVTILEPADDLIAKAAEFVADDVGGLAAIAESRGVTDYQAALASFTELVEKWRGLLDGVDRTDEAALYDLARSEIFDKIDYETYRVE</sequence>
<accession>A0A3D9XSM5</accession>
<keyword evidence="3" id="KW-0813">Transport</keyword>
<evidence type="ECO:0000256" key="3">
    <source>
        <dbReference type="ARBA" id="ARBA00022448"/>
    </source>
</evidence>
<dbReference type="InterPro" id="IPR038404">
    <property type="entry name" value="TRAP_DctP_sf"/>
</dbReference>
<dbReference type="NCBIfam" id="NF037995">
    <property type="entry name" value="TRAP_S1"/>
    <property type="match status" value="1"/>
</dbReference>
<evidence type="ECO:0000256" key="2">
    <source>
        <dbReference type="ARBA" id="ARBA00009023"/>
    </source>
</evidence>
<dbReference type="GO" id="GO:0042597">
    <property type="term" value="C:periplasmic space"/>
    <property type="evidence" value="ECO:0007669"/>
    <property type="project" value="UniProtKB-SubCell"/>
</dbReference>
<evidence type="ECO:0000256" key="6">
    <source>
        <dbReference type="SAM" id="SignalP"/>
    </source>
</evidence>
<organism evidence="7 8">
    <name type="scientific">Paracoccus versutus</name>
    <name type="common">Thiobacillus versutus</name>
    <dbReference type="NCBI Taxonomy" id="34007"/>
    <lineage>
        <taxon>Bacteria</taxon>
        <taxon>Pseudomonadati</taxon>
        <taxon>Pseudomonadota</taxon>
        <taxon>Alphaproteobacteria</taxon>
        <taxon>Rhodobacterales</taxon>
        <taxon>Paracoccaceae</taxon>
        <taxon>Paracoccus</taxon>
    </lineage>
</organism>
<comment type="subcellular location">
    <subcellularLocation>
        <location evidence="1">Periplasm</location>
    </subcellularLocation>
</comment>
<gene>
    <name evidence="7" type="ORF">BDD41_1899</name>
</gene>
<dbReference type="Pfam" id="PF03480">
    <property type="entry name" value="DctP"/>
    <property type="match status" value="1"/>
</dbReference>
<keyword evidence="5" id="KW-0574">Periplasm</keyword>
<dbReference type="Proteomes" id="UP000256941">
    <property type="component" value="Unassembled WGS sequence"/>
</dbReference>
<evidence type="ECO:0000313" key="7">
    <source>
        <dbReference type="EMBL" id="REF73346.1"/>
    </source>
</evidence>
<dbReference type="RefSeq" id="WP_166435456.1">
    <property type="nucleotide sequence ID" value="NZ_CP038196.1"/>
</dbReference>
<feature type="chain" id="PRO_5017781533" evidence="6">
    <location>
        <begin position="27"/>
        <end position="378"/>
    </location>
</feature>
<protein>
    <submittedName>
        <fullName evidence="7">TRAP-type C4-dicarboxylate transport system substrate-binding protein</fullName>
    </submittedName>
</protein>
<reference evidence="7 8" key="1">
    <citation type="submission" date="2018-08" db="EMBL/GenBank/DDBJ databases">
        <title>Genomic Encyclopedia of Archaeal and Bacterial Type Strains, Phase II (KMG-II): from individual species to whole genera.</title>
        <authorList>
            <person name="Goeker M."/>
        </authorList>
    </citation>
    <scope>NUCLEOTIDE SEQUENCE [LARGE SCALE GENOMIC DNA]</scope>
    <source>
        <strain evidence="7 8">DSM 17099</strain>
    </source>
</reference>
<feature type="signal peptide" evidence="6">
    <location>
        <begin position="1"/>
        <end position="26"/>
    </location>
</feature>
<dbReference type="EMBL" id="QTUJ01000001">
    <property type="protein sequence ID" value="REF73346.1"/>
    <property type="molecule type" value="Genomic_DNA"/>
</dbReference>
<dbReference type="Gene3D" id="3.40.190.170">
    <property type="entry name" value="Bacterial extracellular solute-binding protein, family 7"/>
    <property type="match status" value="1"/>
</dbReference>
<proteinExistence type="inferred from homology"/>
<name>A0A3D9XSM5_PARVE</name>
<comment type="similarity">
    <text evidence="2">Belongs to the bacterial solute-binding protein 7 family.</text>
</comment>
<dbReference type="SUPFAM" id="SSF53850">
    <property type="entry name" value="Periplasmic binding protein-like II"/>
    <property type="match status" value="1"/>
</dbReference>